<name>A0A0B1SF67_OESDE</name>
<dbReference type="Proteomes" id="UP000053660">
    <property type="component" value="Unassembled WGS sequence"/>
</dbReference>
<sequence length="118" mass="13136">YITEDSTDIYRHISIDTGECCPGYSKSELGHCVQDIIPYSFPKSVVPRFATAMSLLLIVWILIAVFSLLIAYITLSQRRRDAPTPEGETATEDELEPMNQPKGESDTALPSRPNSTMI</sequence>
<feature type="non-terminal residue" evidence="3">
    <location>
        <position position="1"/>
    </location>
</feature>
<protein>
    <submittedName>
        <fullName evidence="3">Uncharacterized protein</fullName>
    </submittedName>
</protein>
<feature type="region of interest" description="Disordered" evidence="1">
    <location>
        <begin position="78"/>
        <end position="118"/>
    </location>
</feature>
<gene>
    <name evidence="3" type="ORF">OESDEN_16317</name>
</gene>
<keyword evidence="2" id="KW-1133">Transmembrane helix</keyword>
<evidence type="ECO:0000313" key="4">
    <source>
        <dbReference type="Proteomes" id="UP000053660"/>
    </source>
</evidence>
<dbReference type="AlphaFoldDB" id="A0A0B1SF67"/>
<accession>A0A0B1SF67</accession>
<keyword evidence="4" id="KW-1185">Reference proteome</keyword>
<feature type="transmembrane region" description="Helical" evidence="2">
    <location>
        <begin position="49"/>
        <end position="75"/>
    </location>
</feature>
<keyword evidence="2" id="KW-0812">Transmembrane</keyword>
<keyword evidence="2" id="KW-0472">Membrane</keyword>
<dbReference type="EMBL" id="KN570784">
    <property type="protein sequence ID" value="KHJ83973.1"/>
    <property type="molecule type" value="Genomic_DNA"/>
</dbReference>
<proteinExistence type="predicted"/>
<organism evidence="3 4">
    <name type="scientific">Oesophagostomum dentatum</name>
    <name type="common">Nodular worm</name>
    <dbReference type="NCBI Taxonomy" id="61180"/>
    <lineage>
        <taxon>Eukaryota</taxon>
        <taxon>Metazoa</taxon>
        <taxon>Ecdysozoa</taxon>
        <taxon>Nematoda</taxon>
        <taxon>Chromadorea</taxon>
        <taxon>Rhabditida</taxon>
        <taxon>Rhabditina</taxon>
        <taxon>Rhabditomorpha</taxon>
        <taxon>Strongyloidea</taxon>
        <taxon>Strongylidae</taxon>
        <taxon>Oesophagostomum</taxon>
    </lineage>
</organism>
<evidence type="ECO:0000256" key="2">
    <source>
        <dbReference type="SAM" id="Phobius"/>
    </source>
</evidence>
<reference evidence="3 4" key="1">
    <citation type="submission" date="2014-03" db="EMBL/GenBank/DDBJ databases">
        <title>Draft genome of the hookworm Oesophagostomum dentatum.</title>
        <authorList>
            <person name="Mitreva M."/>
        </authorList>
    </citation>
    <scope>NUCLEOTIDE SEQUENCE [LARGE SCALE GENOMIC DNA]</scope>
    <source>
        <strain evidence="3 4">OD-Hann</strain>
    </source>
</reference>
<dbReference type="OrthoDB" id="5801048at2759"/>
<evidence type="ECO:0000313" key="3">
    <source>
        <dbReference type="EMBL" id="KHJ83973.1"/>
    </source>
</evidence>
<evidence type="ECO:0000256" key="1">
    <source>
        <dbReference type="SAM" id="MobiDB-lite"/>
    </source>
</evidence>